<protein>
    <submittedName>
        <fullName evidence="2">Uncharacterized protein</fullName>
    </submittedName>
</protein>
<accession>A0A5D2A0U9</accession>
<evidence type="ECO:0000313" key="3">
    <source>
        <dbReference type="Proteomes" id="UP000323506"/>
    </source>
</evidence>
<dbReference type="AlphaFoldDB" id="A0A5D2A0U9"/>
<feature type="transmembrane region" description="Helical" evidence="1">
    <location>
        <begin position="12"/>
        <end position="31"/>
    </location>
</feature>
<dbReference type="EMBL" id="CM017713">
    <property type="protein sequence ID" value="TYG37538.1"/>
    <property type="molecule type" value="Genomic_DNA"/>
</dbReference>
<keyword evidence="1" id="KW-1133">Transmembrane helix</keyword>
<reference evidence="2 3" key="1">
    <citation type="submission" date="2019-06" db="EMBL/GenBank/DDBJ databases">
        <title>WGS assembly of Gossypium darwinii.</title>
        <authorList>
            <person name="Chen Z.J."/>
            <person name="Sreedasyam A."/>
            <person name="Ando A."/>
            <person name="Song Q."/>
            <person name="De L."/>
            <person name="Hulse-Kemp A."/>
            <person name="Ding M."/>
            <person name="Ye W."/>
            <person name="Kirkbride R."/>
            <person name="Jenkins J."/>
            <person name="Plott C."/>
            <person name="Lovell J."/>
            <person name="Lin Y.-M."/>
            <person name="Vaughn R."/>
            <person name="Liu B."/>
            <person name="Li W."/>
            <person name="Simpson S."/>
            <person name="Scheffler B."/>
            <person name="Saski C."/>
            <person name="Grover C."/>
            <person name="Hu G."/>
            <person name="Conover J."/>
            <person name="Carlson J."/>
            <person name="Shu S."/>
            <person name="Boston L."/>
            <person name="Williams M."/>
            <person name="Peterson D."/>
            <person name="Mcgee K."/>
            <person name="Jones D."/>
            <person name="Wendel J."/>
            <person name="Stelly D."/>
            <person name="Grimwood J."/>
            <person name="Schmutz J."/>
        </authorList>
    </citation>
    <scope>NUCLEOTIDE SEQUENCE [LARGE SCALE GENOMIC DNA]</scope>
    <source>
        <strain evidence="2">1808015.09</strain>
    </source>
</reference>
<name>A0A5D2A0U9_GOSDA</name>
<organism evidence="2 3">
    <name type="scientific">Gossypium darwinii</name>
    <name type="common">Darwin's cotton</name>
    <name type="synonym">Gossypium barbadense var. darwinii</name>
    <dbReference type="NCBI Taxonomy" id="34276"/>
    <lineage>
        <taxon>Eukaryota</taxon>
        <taxon>Viridiplantae</taxon>
        <taxon>Streptophyta</taxon>
        <taxon>Embryophyta</taxon>
        <taxon>Tracheophyta</taxon>
        <taxon>Spermatophyta</taxon>
        <taxon>Magnoliopsida</taxon>
        <taxon>eudicotyledons</taxon>
        <taxon>Gunneridae</taxon>
        <taxon>Pentapetalae</taxon>
        <taxon>rosids</taxon>
        <taxon>malvids</taxon>
        <taxon>Malvales</taxon>
        <taxon>Malvaceae</taxon>
        <taxon>Malvoideae</taxon>
        <taxon>Gossypium</taxon>
    </lineage>
</organism>
<gene>
    <name evidence="2" type="ORF">ES288_D13G149400v1</name>
</gene>
<keyword evidence="1" id="KW-0472">Membrane</keyword>
<keyword evidence="3" id="KW-1185">Reference proteome</keyword>
<sequence>MKILHLGHQIQHGNLVSVPCLLALVIFWGAWMGSPPFKFLIGRSLIVLGFRHTNSISVSG</sequence>
<proteinExistence type="predicted"/>
<evidence type="ECO:0000256" key="1">
    <source>
        <dbReference type="SAM" id="Phobius"/>
    </source>
</evidence>
<evidence type="ECO:0000313" key="2">
    <source>
        <dbReference type="EMBL" id="TYG37538.1"/>
    </source>
</evidence>
<keyword evidence="1" id="KW-0812">Transmembrane</keyword>
<dbReference type="Proteomes" id="UP000323506">
    <property type="component" value="Chromosome D13"/>
</dbReference>